<comment type="caution">
    <text evidence="1">The sequence shown here is derived from an EMBL/GenBank/DDBJ whole genome shotgun (WGS) entry which is preliminary data.</text>
</comment>
<dbReference type="RefSeq" id="WP_169522955.1">
    <property type="nucleotide sequence ID" value="NZ_JAAMPT010000199.1"/>
</dbReference>
<dbReference type="PROSITE" id="PS51257">
    <property type="entry name" value="PROKAR_LIPOPROTEIN"/>
    <property type="match status" value="1"/>
</dbReference>
<reference evidence="1 2" key="1">
    <citation type="submission" date="2020-02" db="EMBL/GenBank/DDBJ databases">
        <title>Flavobacterium sp. genome.</title>
        <authorList>
            <person name="Jung H.S."/>
            <person name="Baek J.H."/>
            <person name="Jeon C.O."/>
        </authorList>
    </citation>
    <scope>NUCLEOTIDE SEQUENCE [LARGE SCALE GENOMIC DNA]</scope>
    <source>
        <strain evidence="1 2">SE-s27</strain>
    </source>
</reference>
<accession>A0ABX1QRR7</accession>
<dbReference type="Proteomes" id="UP000767947">
    <property type="component" value="Unassembled WGS sequence"/>
</dbReference>
<evidence type="ECO:0000313" key="1">
    <source>
        <dbReference type="EMBL" id="NMH24358.1"/>
    </source>
</evidence>
<evidence type="ECO:0000313" key="2">
    <source>
        <dbReference type="Proteomes" id="UP000767947"/>
    </source>
</evidence>
<keyword evidence="2" id="KW-1185">Reference proteome</keyword>
<dbReference type="EMBL" id="JAAMPT010000199">
    <property type="protein sequence ID" value="NMH24358.1"/>
    <property type="molecule type" value="Genomic_DNA"/>
</dbReference>
<gene>
    <name evidence="1" type="ORF">G6042_03655</name>
</gene>
<evidence type="ECO:0008006" key="3">
    <source>
        <dbReference type="Google" id="ProtNLM"/>
    </source>
</evidence>
<name>A0ABX1QRR7_9FLAO</name>
<organism evidence="1 2">
    <name type="scientific">Flavobacterium solisilvae</name>
    <dbReference type="NCBI Taxonomy" id="1852019"/>
    <lineage>
        <taxon>Bacteria</taxon>
        <taxon>Pseudomonadati</taxon>
        <taxon>Bacteroidota</taxon>
        <taxon>Flavobacteriia</taxon>
        <taxon>Flavobacteriales</taxon>
        <taxon>Flavobacteriaceae</taxon>
        <taxon>Flavobacterium</taxon>
    </lineage>
</organism>
<sequence>MKNIFLLFFTVTTILSCSNSDTNENTTIPAELIGTWQFKGIYSFDVVDENDMPLYTAYENGGFITFYENKNFKQIIDNLEYTGMFSVNNANKLILTYDPNQIGLSTEPGNSKIYFLSENVLKLSCFDDGLCDIIRYEKIEPN</sequence>
<protein>
    <recommendedName>
        <fullName evidence="3">Lipocalin-like domain-containing protein</fullName>
    </recommendedName>
</protein>
<proteinExistence type="predicted"/>